<keyword evidence="1" id="KW-0344">Guanine-nucleotide releasing factor</keyword>
<dbReference type="EMBL" id="CAJNOO010000292">
    <property type="protein sequence ID" value="CAF0892487.1"/>
    <property type="molecule type" value="Genomic_DNA"/>
</dbReference>
<dbReference type="PROSITE" id="PS00626">
    <property type="entry name" value="RCC1_2"/>
    <property type="match status" value="2"/>
</dbReference>
<evidence type="ECO:0000259" key="5">
    <source>
        <dbReference type="Pfam" id="PF25390"/>
    </source>
</evidence>
<evidence type="ECO:0000313" key="6">
    <source>
        <dbReference type="EMBL" id="CAF0892487.1"/>
    </source>
</evidence>
<dbReference type="InterPro" id="IPR051553">
    <property type="entry name" value="Ran_GTPase-activating"/>
</dbReference>
<dbReference type="InterPro" id="IPR009091">
    <property type="entry name" value="RCC1/BLIP-II"/>
</dbReference>
<feature type="repeat" description="RCC1" evidence="3">
    <location>
        <begin position="208"/>
        <end position="261"/>
    </location>
</feature>
<evidence type="ECO:0000256" key="4">
    <source>
        <dbReference type="SAM" id="MobiDB-lite"/>
    </source>
</evidence>
<dbReference type="SUPFAM" id="SSF50985">
    <property type="entry name" value="RCC1/BLIP-II"/>
    <property type="match status" value="1"/>
</dbReference>
<evidence type="ECO:0000313" key="7">
    <source>
        <dbReference type="Proteomes" id="UP000663882"/>
    </source>
</evidence>
<organism evidence="6 7">
    <name type="scientific">Rotaria sordida</name>
    <dbReference type="NCBI Taxonomy" id="392033"/>
    <lineage>
        <taxon>Eukaryota</taxon>
        <taxon>Metazoa</taxon>
        <taxon>Spiralia</taxon>
        <taxon>Gnathifera</taxon>
        <taxon>Rotifera</taxon>
        <taxon>Eurotatoria</taxon>
        <taxon>Bdelloidea</taxon>
        <taxon>Philodinida</taxon>
        <taxon>Philodinidae</taxon>
        <taxon>Rotaria</taxon>
    </lineage>
</organism>
<dbReference type="InterPro" id="IPR000408">
    <property type="entry name" value="Reg_chr_condens"/>
</dbReference>
<evidence type="ECO:0000256" key="2">
    <source>
        <dbReference type="ARBA" id="ARBA00022737"/>
    </source>
</evidence>
<dbReference type="PRINTS" id="PR00633">
    <property type="entry name" value="RCCNDNSATION"/>
</dbReference>
<evidence type="ECO:0000256" key="1">
    <source>
        <dbReference type="ARBA" id="ARBA00022658"/>
    </source>
</evidence>
<accession>A0A813Z298</accession>
<dbReference type="OrthoDB" id="61110at2759"/>
<comment type="caution">
    <text evidence="6">The sequence shown here is derived from an EMBL/GenBank/DDBJ whole genome shotgun (WGS) entry which is preliminary data.</text>
</comment>
<feature type="repeat" description="RCC1" evidence="3">
    <location>
        <begin position="93"/>
        <end position="143"/>
    </location>
</feature>
<dbReference type="Gene3D" id="2.130.10.30">
    <property type="entry name" value="Regulator of chromosome condensation 1/beta-lactamase-inhibitor protein II"/>
    <property type="match status" value="1"/>
</dbReference>
<dbReference type="PANTHER" id="PTHR45982:SF1">
    <property type="entry name" value="REGULATOR OF CHROMOSOME CONDENSATION"/>
    <property type="match status" value="1"/>
</dbReference>
<gene>
    <name evidence="6" type="ORF">RFH988_LOCUS8557</name>
</gene>
<feature type="repeat" description="RCC1" evidence="3">
    <location>
        <begin position="435"/>
        <end position="487"/>
    </location>
</feature>
<dbReference type="InterPro" id="IPR058923">
    <property type="entry name" value="RCC1-like_dom"/>
</dbReference>
<evidence type="ECO:0000256" key="3">
    <source>
        <dbReference type="PROSITE-ProRule" id="PRU00235"/>
    </source>
</evidence>
<protein>
    <recommendedName>
        <fullName evidence="5">RCC1-like domain-containing protein</fullName>
    </recommendedName>
</protein>
<feature type="repeat" description="RCC1" evidence="3">
    <location>
        <begin position="144"/>
        <end position="207"/>
    </location>
</feature>
<dbReference type="GO" id="GO:0005085">
    <property type="term" value="F:guanyl-nucleotide exchange factor activity"/>
    <property type="evidence" value="ECO:0007669"/>
    <property type="project" value="TreeGrafter"/>
</dbReference>
<dbReference type="PANTHER" id="PTHR45982">
    <property type="entry name" value="REGULATOR OF CHROMOSOME CONDENSATION"/>
    <property type="match status" value="1"/>
</dbReference>
<dbReference type="Proteomes" id="UP000663882">
    <property type="component" value="Unassembled WGS sequence"/>
</dbReference>
<proteinExistence type="predicted"/>
<feature type="compositionally biased region" description="Basic and acidic residues" evidence="4">
    <location>
        <begin position="28"/>
        <end position="45"/>
    </location>
</feature>
<sequence>MPTSTRKKVSRTSSTKTKQISSTKSKKRSLEDSDHQDDFQNDDHHPQKRTKPAPEIVHMTNGYTTKIKSRAKTPSASSVINVTFPSFALSKGGQVLAVGDNGMAQLGLKSAISQRQNPQPVPLPEPIIQIACGPLHSVCLTEKNQIYTFGCNDEHALGRPDNAIDDDDDDQADQFELVDMSGVMDINQEKITQIVAGDSHTLVLSDAGKVYGWGTFRSSTTGVYGLVKKGVMAKTPVEIILPEKIVKLASGYDFVLFLSETGHVYSCGNGETGQLARLNRYAAEDGLRGGIDRLIKPAPIIYNRIGIKAKNLLFDDIFSGSHHFFLKVHGHDWILGGGLNNFNQLGLPVDEPVYFPTFIPSLEGKKWIKFSGGLHHTLGLTADGEVYSMGRHHEGQLGIDELTKHISEPTLIPNLSNIIDISCGNHVSFVIDRSGKVFSFGAGTSLQHGHGQPDIKIPRMMSSKYVDIKMILNIAVGAQHTLFLTHDNPNKDEN</sequence>
<keyword evidence="2" id="KW-0677">Repeat</keyword>
<feature type="repeat" description="RCC1" evidence="3">
    <location>
        <begin position="384"/>
        <end position="434"/>
    </location>
</feature>
<reference evidence="6" key="1">
    <citation type="submission" date="2021-02" db="EMBL/GenBank/DDBJ databases">
        <authorList>
            <person name="Nowell W R."/>
        </authorList>
    </citation>
    <scope>NUCLEOTIDE SEQUENCE</scope>
</reference>
<dbReference type="Pfam" id="PF25390">
    <property type="entry name" value="WD40_RLD"/>
    <property type="match status" value="1"/>
</dbReference>
<feature type="domain" description="RCC1-like" evidence="5">
    <location>
        <begin position="94"/>
        <end position="483"/>
    </location>
</feature>
<feature type="compositionally biased region" description="Basic residues" evidence="4">
    <location>
        <begin position="1"/>
        <end position="10"/>
    </location>
</feature>
<feature type="compositionally biased region" description="Low complexity" evidence="4">
    <location>
        <begin position="11"/>
        <end position="23"/>
    </location>
</feature>
<dbReference type="PROSITE" id="PS50012">
    <property type="entry name" value="RCC1_3"/>
    <property type="match status" value="6"/>
</dbReference>
<dbReference type="AlphaFoldDB" id="A0A813Z298"/>
<feature type="repeat" description="RCC1" evidence="3">
    <location>
        <begin position="330"/>
        <end position="383"/>
    </location>
</feature>
<name>A0A813Z298_9BILA</name>
<dbReference type="GO" id="GO:0005737">
    <property type="term" value="C:cytoplasm"/>
    <property type="evidence" value="ECO:0007669"/>
    <property type="project" value="TreeGrafter"/>
</dbReference>
<feature type="region of interest" description="Disordered" evidence="4">
    <location>
        <begin position="1"/>
        <end position="60"/>
    </location>
</feature>